<reference evidence="1 2" key="1">
    <citation type="journal article" date="2018" name="Sci. Rep.">
        <title>Genomic signatures of local adaptation to the degree of environmental predictability in rotifers.</title>
        <authorList>
            <person name="Franch-Gras L."/>
            <person name="Hahn C."/>
            <person name="Garcia-Roger E.M."/>
            <person name="Carmona M.J."/>
            <person name="Serra M."/>
            <person name="Gomez A."/>
        </authorList>
    </citation>
    <scope>NUCLEOTIDE SEQUENCE [LARGE SCALE GENOMIC DNA]</scope>
    <source>
        <strain evidence="1">HYR1</strain>
    </source>
</reference>
<proteinExistence type="predicted"/>
<name>A0A3M7RH75_BRAPC</name>
<keyword evidence="2" id="KW-1185">Reference proteome</keyword>
<evidence type="ECO:0000313" key="2">
    <source>
        <dbReference type="Proteomes" id="UP000276133"/>
    </source>
</evidence>
<accession>A0A3M7RH75</accession>
<dbReference type="EMBL" id="REGN01003423">
    <property type="protein sequence ID" value="RNA22618.1"/>
    <property type="molecule type" value="Genomic_DNA"/>
</dbReference>
<organism evidence="1 2">
    <name type="scientific">Brachionus plicatilis</name>
    <name type="common">Marine rotifer</name>
    <name type="synonym">Brachionus muelleri</name>
    <dbReference type="NCBI Taxonomy" id="10195"/>
    <lineage>
        <taxon>Eukaryota</taxon>
        <taxon>Metazoa</taxon>
        <taxon>Spiralia</taxon>
        <taxon>Gnathifera</taxon>
        <taxon>Rotifera</taxon>
        <taxon>Eurotatoria</taxon>
        <taxon>Monogononta</taxon>
        <taxon>Pseudotrocha</taxon>
        <taxon>Ploima</taxon>
        <taxon>Brachionidae</taxon>
        <taxon>Brachionus</taxon>
    </lineage>
</organism>
<dbReference type="Proteomes" id="UP000276133">
    <property type="component" value="Unassembled WGS sequence"/>
</dbReference>
<comment type="caution">
    <text evidence="1">The sequence shown here is derived from an EMBL/GenBank/DDBJ whole genome shotgun (WGS) entry which is preliminary data.</text>
</comment>
<protein>
    <submittedName>
        <fullName evidence="1">Uncharacterized protein</fullName>
    </submittedName>
</protein>
<sequence length="143" mass="17095">MDKNRRLSQNVKTIWALTTLFICQDNDLNNILNENQMKILLKSLKNTRVDLFEAIFFDFFTDQQHVICDMFEKYLNFNLQNPSQEALIILFFYYNLIEKRSQFTIPKYDFDNCIQDVIKFGSITEDLKCLDSSEKNSYEIEKT</sequence>
<evidence type="ECO:0000313" key="1">
    <source>
        <dbReference type="EMBL" id="RNA22618.1"/>
    </source>
</evidence>
<dbReference type="AlphaFoldDB" id="A0A3M7RH75"/>
<gene>
    <name evidence="1" type="ORF">BpHYR1_002560</name>
</gene>